<dbReference type="GO" id="GO:0004984">
    <property type="term" value="F:olfactory receptor activity"/>
    <property type="evidence" value="ECO:0007669"/>
    <property type="project" value="InterPro"/>
</dbReference>
<dbReference type="GO" id="GO:0004930">
    <property type="term" value="F:G protein-coupled receptor activity"/>
    <property type="evidence" value="ECO:0007669"/>
    <property type="project" value="UniProtKB-KW"/>
</dbReference>
<sequence>MSGIVPNRSCISEFLILGFYDSPKIPLFLLFLLMYLFTVLNNFLIIVLIYLETNLHKPMYFFLCNMSVLDILYTSVTAPNLLYIILSENNRISFGACITQLFMFNSLGTVEYMLLTSMAYDRYQAICNPLGYHRNLNEKSCLVLSGGTWLGGFIASLPINISIGSLCYCLSNQIDHIYCDLTPLLKLACDDTSPTNLLIFVEGNLIGLTCFIFTVTSYVFIIRAILKVCNVKGRVKAFSTCASHLTVVILFYVLIACMYMKPTSSNSLHDEKILSVLFVNIIPIINPVIYTLRNNDVKEAVKKIIHGAIIVFFKTCKICI</sequence>
<comment type="subcellular location">
    <subcellularLocation>
        <location evidence="1 13">Cell membrane</location>
        <topology evidence="1 13">Multi-pass membrane protein</topology>
    </subcellularLocation>
</comment>
<proteinExistence type="inferred from homology"/>
<dbReference type="Pfam" id="PF13853">
    <property type="entry name" value="7tm_4"/>
    <property type="match status" value="1"/>
</dbReference>
<dbReference type="GO" id="GO:0005886">
    <property type="term" value="C:plasma membrane"/>
    <property type="evidence" value="ECO:0007669"/>
    <property type="project" value="UniProtKB-SubCell"/>
</dbReference>
<keyword evidence="7 12" id="KW-0297">G-protein coupled receptor</keyword>
<keyword evidence="2 13" id="KW-1003">Cell membrane</keyword>
<dbReference type="CDD" id="cd13954">
    <property type="entry name" value="7tmA_OR"/>
    <property type="match status" value="1"/>
</dbReference>
<keyword evidence="5 13" id="KW-0552">Olfaction</keyword>
<feature type="domain" description="G-protein coupled receptors family 1 profile" evidence="14">
    <location>
        <begin position="41"/>
        <end position="290"/>
    </location>
</feature>
<keyword evidence="10" id="KW-0325">Glycoprotein</keyword>
<dbReference type="PRINTS" id="PR00237">
    <property type="entry name" value="GPCRRHODOPSN"/>
</dbReference>
<gene>
    <name evidence="15" type="ORF">GDO86_013593</name>
</gene>
<feature type="transmembrane region" description="Helical" evidence="13">
    <location>
        <begin position="238"/>
        <end position="261"/>
    </location>
</feature>
<evidence type="ECO:0000256" key="10">
    <source>
        <dbReference type="ARBA" id="ARBA00023180"/>
    </source>
</evidence>
<dbReference type="PROSITE" id="PS00237">
    <property type="entry name" value="G_PROTEIN_RECEP_F1_1"/>
    <property type="match status" value="1"/>
</dbReference>
<evidence type="ECO:0000256" key="12">
    <source>
        <dbReference type="RuleBase" id="RU000688"/>
    </source>
</evidence>
<evidence type="ECO:0000256" key="6">
    <source>
        <dbReference type="ARBA" id="ARBA00022989"/>
    </source>
</evidence>
<evidence type="ECO:0000259" key="14">
    <source>
        <dbReference type="PROSITE" id="PS50262"/>
    </source>
</evidence>
<dbReference type="PANTHER" id="PTHR26452">
    <property type="entry name" value="OLFACTORY RECEPTOR"/>
    <property type="match status" value="1"/>
</dbReference>
<keyword evidence="16" id="KW-1185">Reference proteome</keyword>
<dbReference type="InterPro" id="IPR050516">
    <property type="entry name" value="Olfactory_GPCR"/>
</dbReference>
<organism evidence="15 16">
    <name type="scientific">Hymenochirus boettgeri</name>
    <name type="common">Congo dwarf clawed frog</name>
    <dbReference type="NCBI Taxonomy" id="247094"/>
    <lineage>
        <taxon>Eukaryota</taxon>
        <taxon>Metazoa</taxon>
        <taxon>Chordata</taxon>
        <taxon>Craniata</taxon>
        <taxon>Vertebrata</taxon>
        <taxon>Euteleostomi</taxon>
        <taxon>Amphibia</taxon>
        <taxon>Batrachia</taxon>
        <taxon>Anura</taxon>
        <taxon>Pipoidea</taxon>
        <taxon>Pipidae</taxon>
        <taxon>Pipinae</taxon>
        <taxon>Hymenochirus</taxon>
    </lineage>
</organism>
<feature type="transmembrane region" description="Helical" evidence="13">
    <location>
        <begin position="273"/>
        <end position="292"/>
    </location>
</feature>
<reference evidence="15" key="1">
    <citation type="thesis" date="2020" institute="ProQuest LLC" country="789 East Eisenhower Parkway, Ann Arbor, MI, USA">
        <title>Comparative Genomics and Chromosome Evolution.</title>
        <authorList>
            <person name="Mudd A.B."/>
        </authorList>
    </citation>
    <scope>NUCLEOTIDE SEQUENCE</scope>
    <source>
        <strain evidence="15">Female2</strain>
        <tissue evidence="15">Blood</tissue>
    </source>
</reference>
<evidence type="ECO:0000256" key="9">
    <source>
        <dbReference type="ARBA" id="ARBA00023170"/>
    </source>
</evidence>
<evidence type="ECO:0000256" key="13">
    <source>
        <dbReference type="RuleBase" id="RU363047"/>
    </source>
</evidence>
<accession>A0A8T2IXD2</accession>
<evidence type="ECO:0000313" key="16">
    <source>
        <dbReference type="Proteomes" id="UP000812440"/>
    </source>
</evidence>
<protein>
    <recommendedName>
        <fullName evidence="13">Olfactory receptor</fullName>
    </recommendedName>
</protein>
<evidence type="ECO:0000256" key="5">
    <source>
        <dbReference type="ARBA" id="ARBA00022725"/>
    </source>
</evidence>
<dbReference type="PROSITE" id="PS50262">
    <property type="entry name" value="G_PROTEIN_RECEP_F1_2"/>
    <property type="match status" value="1"/>
</dbReference>
<evidence type="ECO:0000256" key="8">
    <source>
        <dbReference type="ARBA" id="ARBA00023136"/>
    </source>
</evidence>
<dbReference type="InterPro" id="IPR000276">
    <property type="entry name" value="GPCR_Rhodpsn"/>
</dbReference>
<keyword evidence="8 13" id="KW-0472">Membrane</keyword>
<dbReference type="InterPro" id="IPR017452">
    <property type="entry name" value="GPCR_Rhodpsn_7TM"/>
</dbReference>
<feature type="transmembrane region" description="Helical" evidence="13">
    <location>
        <begin position="63"/>
        <end position="86"/>
    </location>
</feature>
<evidence type="ECO:0000256" key="1">
    <source>
        <dbReference type="ARBA" id="ARBA00004651"/>
    </source>
</evidence>
<dbReference type="FunFam" id="1.20.1070.10:FF:000010">
    <property type="entry name" value="Olfactory receptor"/>
    <property type="match status" value="1"/>
</dbReference>
<dbReference type="Proteomes" id="UP000812440">
    <property type="component" value="Chromosome 7"/>
</dbReference>
<evidence type="ECO:0000256" key="4">
    <source>
        <dbReference type="ARBA" id="ARBA00022692"/>
    </source>
</evidence>
<feature type="transmembrane region" description="Helical" evidence="13">
    <location>
        <begin position="92"/>
        <end position="115"/>
    </location>
</feature>
<keyword evidence="6 13" id="KW-1133">Transmembrane helix</keyword>
<keyword evidence="11 12" id="KW-0807">Transducer</keyword>
<comment type="caution">
    <text evidence="15">The sequence shown here is derived from an EMBL/GenBank/DDBJ whole genome shotgun (WGS) entry which is preliminary data.</text>
</comment>
<evidence type="ECO:0000256" key="2">
    <source>
        <dbReference type="ARBA" id="ARBA00022475"/>
    </source>
</evidence>
<comment type="similarity">
    <text evidence="12">Belongs to the G-protein coupled receptor 1 family.</text>
</comment>
<keyword evidence="9 12" id="KW-0675">Receptor</keyword>
<dbReference type="InterPro" id="IPR000725">
    <property type="entry name" value="Olfact_rcpt"/>
</dbReference>
<name>A0A8T2IXD2_9PIPI</name>
<dbReference type="Gene3D" id="1.20.1070.10">
    <property type="entry name" value="Rhodopsin 7-helix transmembrane proteins"/>
    <property type="match status" value="1"/>
</dbReference>
<feature type="transmembrane region" description="Helical" evidence="13">
    <location>
        <begin position="27"/>
        <end position="51"/>
    </location>
</feature>
<feature type="transmembrane region" description="Helical" evidence="13">
    <location>
        <begin position="205"/>
        <end position="226"/>
    </location>
</feature>
<keyword evidence="4 12" id="KW-0812">Transmembrane</keyword>
<evidence type="ECO:0000313" key="15">
    <source>
        <dbReference type="EMBL" id="KAG8435710.1"/>
    </source>
</evidence>
<evidence type="ECO:0000256" key="3">
    <source>
        <dbReference type="ARBA" id="ARBA00022606"/>
    </source>
</evidence>
<feature type="transmembrane region" description="Helical" evidence="13">
    <location>
        <begin position="141"/>
        <end position="163"/>
    </location>
</feature>
<evidence type="ECO:0000256" key="7">
    <source>
        <dbReference type="ARBA" id="ARBA00023040"/>
    </source>
</evidence>
<evidence type="ECO:0000256" key="11">
    <source>
        <dbReference type="ARBA" id="ARBA00023224"/>
    </source>
</evidence>
<dbReference type="SUPFAM" id="SSF81321">
    <property type="entry name" value="Family A G protein-coupled receptor-like"/>
    <property type="match status" value="1"/>
</dbReference>
<keyword evidence="3 13" id="KW-0716">Sensory transduction</keyword>
<dbReference type="EMBL" id="JAACNH010000008">
    <property type="protein sequence ID" value="KAG8435710.1"/>
    <property type="molecule type" value="Genomic_DNA"/>
</dbReference>
<dbReference type="PRINTS" id="PR00245">
    <property type="entry name" value="OLFACTORYR"/>
</dbReference>
<dbReference type="AlphaFoldDB" id="A0A8T2IXD2"/>